<evidence type="ECO:0000313" key="3">
    <source>
        <dbReference type="Proteomes" id="UP000030700"/>
    </source>
</evidence>
<keyword evidence="3" id="KW-1185">Reference proteome</keyword>
<dbReference type="Pfam" id="PF07085">
    <property type="entry name" value="DRTGG"/>
    <property type="match status" value="1"/>
</dbReference>
<dbReference type="InterPro" id="IPR010766">
    <property type="entry name" value="DRTGG"/>
</dbReference>
<name>A0A0S6VVM3_9BACT</name>
<dbReference type="STRING" id="1499966.U14_00615"/>
<dbReference type="SUPFAM" id="SSF75138">
    <property type="entry name" value="HprK N-terminal domain-like"/>
    <property type="match status" value="1"/>
</dbReference>
<organism evidence="2">
    <name type="scientific">Candidatus Moduliflexus flocculans</name>
    <dbReference type="NCBI Taxonomy" id="1499966"/>
    <lineage>
        <taxon>Bacteria</taxon>
        <taxon>Candidatus Moduliflexota</taxon>
        <taxon>Candidatus Moduliflexia</taxon>
        <taxon>Candidatus Moduliflexales</taxon>
        <taxon>Candidatus Moduliflexaceae</taxon>
    </lineage>
</organism>
<dbReference type="Proteomes" id="UP000030700">
    <property type="component" value="Unassembled WGS sequence"/>
</dbReference>
<evidence type="ECO:0000313" key="2">
    <source>
        <dbReference type="EMBL" id="GAK49393.1"/>
    </source>
</evidence>
<dbReference type="InterPro" id="IPR028979">
    <property type="entry name" value="Ser_kin/Pase_Hpr-like_N_sf"/>
</dbReference>
<evidence type="ECO:0000259" key="1">
    <source>
        <dbReference type="Pfam" id="PF07085"/>
    </source>
</evidence>
<protein>
    <recommendedName>
        <fullName evidence="1">DRTGG domain-containing protein</fullName>
    </recommendedName>
</protein>
<accession>A0A0S6VVM3</accession>
<dbReference type="AlphaFoldDB" id="A0A0S6VVM3"/>
<feature type="domain" description="DRTGG" evidence="1">
    <location>
        <begin position="6"/>
        <end position="106"/>
    </location>
</feature>
<dbReference type="Gene3D" id="3.40.1390.20">
    <property type="entry name" value="HprK N-terminal domain-like"/>
    <property type="match status" value="1"/>
</dbReference>
<proteinExistence type="predicted"/>
<reference evidence="2" key="1">
    <citation type="journal article" date="2015" name="PeerJ">
        <title>First genomic representation of candidate bacterial phylum KSB3 points to enhanced environmental sensing as a trigger of wastewater bulking.</title>
        <authorList>
            <person name="Sekiguchi Y."/>
            <person name="Ohashi A."/>
            <person name="Parks D.H."/>
            <person name="Yamauchi T."/>
            <person name="Tyson G.W."/>
            <person name="Hugenholtz P."/>
        </authorList>
    </citation>
    <scope>NUCLEOTIDE SEQUENCE [LARGE SCALE GENOMIC DNA]</scope>
</reference>
<sequence>MTLRKILEVTEGRVLTPDVDLDINATSAFSADLMSDVLHLAKEGALLLTGLTHPQVVRTAEMAGIAAILFIRNKVPPPETVQLAEEKGVPLLASRYTMFETGGRIYAAGMNSCDAPRTPDNA</sequence>
<gene>
    <name evidence="2" type="ORF">U14_00615</name>
</gene>
<dbReference type="EMBL" id="DF820455">
    <property type="protein sequence ID" value="GAK49393.1"/>
    <property type="molecule type" value="Genomic_DNA"/>
</dbReference>
<dbReference type="HOGENOM" id="CLU_140224_0_0_0"/>